<evidence type="ECO:0000313" key="5">
    <source>
        <dbReference type="Proteomes" id="UP001152320"/>
    </source>
</evidence>
<dbReference type="NCBIfam" id="NF040941">
    <property type="entry name" value="GGGWT_bact"/>
    <property type="match status" value="1"/>
</dbReference>
<comment type="caution">
    <text evidence="4">The sequence shown here is derived from an EMBL/GenBank/DDBJ whole genome shotgun (WGS) entry which is preliminary data.</text>
</comment>
<dbReference type="Proteomes" id="UP001152320">
    <property type="component" value="Chromosome 20"/>
</dbReference>
<dbReference type="CDD" id="cd00087">
    <property type="entry name" value="FReD"/>
    <property type="match status" value="1"/>
</dbReference>
<dbReference type="InterPro" id="IPR002181">
    <property type="entry name" value="Fibrinogen_a/b/g_C_dom"/>
</dbReference>
<evidence type="ECO:0000259" key="3">
    <source>
        <dbReference type="PROSITE" id="PS51406"/>
    </source>
</evidence>
<feature type="chain" id="PRO_5040459340" evidence="2">
    <location>
        <begin position="23"/>
        <end position="274"/>
    </location>
</feature>
<keyword evidence="2" id="KW-0732">Signal</keyword>
<gene>
    <name evidence="4" type="ORF">HOLleu_38092</name>
</gene>
<name>A0A9Q1BF00_HOLLE</name>
<dbReference type="SMART" id="SM00186">
    <property type="entry name" value="FBG"/>
    <property type="match status" value="1"/>
</dbReference>
<dbReference type="PROSITE" id="PS51406">
    <property type="entry name" value="FIBRINOGEN_C_2"/>
    <property type="match status" value="1"/>
</dbReference>
<dbReference type="GO" id="GO:0005615">
    <property type="term" value="C:extracellular space"/>
    <property type="evidence" value="ECO:0007669"/>
    <property type="project" value="TreeGrafter"/>
</dbReference>
<dbReference type="Gene3D" id="3.90.215.10">
    <property type="entry name" value="Gamma Fibrinogen, chain A, domain 1"/>
    <property type="match status" value="1"/>
</dbReference>
<dbReference type="EMBL" id="JAIZAY010000020">
    <property type="protein sequence ID" value="KAJ8023028.1"/>
    <property type="molecule type" value="Genomic_DNA"/>
</dbReference>
<dbReference type="OrthoDB" id="6273946at2759"/>
<protein>
    <submittedName>
        <fullName evidence="4">Fibrinogen-like protein A</fullName>
    </submittedName>
</protein>
<feature type="domain" description="Fibrinogen C-terminal" evidence="3">
    <location>
        <begin position="48"/>
        <end position="274"/>
    </location>
</feature>
<accession>A0A9Q1BF00</accession>
<dbReference type="SUPFAM" id="SSF56496">
    <property type="entry name" value="Fibrinogen C-terminal domain-like"/>
    <property type="match status" value="1"/>
</dbReference>
<feature type="signal peptide" evidence="2">
    <location>
        <begin position="1"/>
        <end position="22"/>
    </location>
</feature>
<dbReference type="Pfam" id="PF00147">
    <property type="entry name" value="Fibrinogen_C"/>
    <property type="match status" value="1"/>
</dbReference>
<proteinExistence type="predicted"/>
<dbReference type="PANTHER" id="PTHR19143:SF444">
    <property type="entry name" value="PROTEIN SCABROUS"/>
    <property type="match status" value="1"/>
</dbReference>
<reference evidence="4" key="1">
    <citation type="submission" date="2021-10" db="EMBL/GenBank/DDBJ databases">
        <title>Tropical sea cucumber genome reveals ecological adaptation and Cuvierian tubules defense mechanism.</title>
        <authorList>
            <person name="Chen T."/>
        </authorList>
    </citation>
    <scope>NUCLEOTIDE SEQUENCE</scope>
    <source>
        <strain evidence="4">Nanhai2018</strain>
        <tissue evidence="4">Muscle</tissue>
    </source>
</reference>
<dbReference type="AlphaFoldDB" id="A0A9Q1BF00"/>
<sequence length="274" mass="31442">MKSLLIVSTFVVGLSIPDIAKSSSQETSLEEVSSREERNTESASHFTCQPPQYPRDCKEVYDRCEDQSVSGVYLIKPEGVNEPFEVYCNNSIDGGGWTVFQRRLDGSVDFFRSWNDYKNGFGFLRGEFWLGNDKISYLTNQKRYELRIDFNNVNGQPYFAKYDFFRISDEGTKYRLVGVGNYDSTSTANHNSLNENHRNQTFCTRDRDNDGVSSANLAVSRHGAWWFKDVGNTWSCHLNGLYDAGSTTFKSIAWHDLPGNTYFIKYTEMKIRPV</sequence>
<evidence type="ECO:0000256" key="1">
    <source>
        <dbReference type="SAM" id="MobiDB-lite"/>
    </source>
</evidence>
<organism evidence="4 5">
    <name type="scientific">Holothuria leucospilota</name>
    <name type="common">Black long sea cucumber</name>
    <name type="synonym">Mertensiothuria leucospilota</name>
    <dbReference type="NCBI Taxonomy" id="206669"/>
    <lineage>
        <taxon>Eukaryota</taxon>
        <taxon>Metazoa</taxon>
        <taxon>Echinodermata</taxon>
        <taxon>Eleutherozoa</taxon>
        <taxon>Echinozoa</taxon>
        <taxon>Holothuroidea</taxon>
        <taxon>Aspidochirotacea</taxon>
        <taxon>Aspidochirotida</taxon>
        <taxon>Holothuriidae</taxon>
        <taxon>Holothuria</taxon>
    </lineage>
</organism>
<evidence type="ECO:0000313" key="4">
    <source>
        <dbReference type="EMBL" id="KAJ8023028.1"/>
    </source>
</evidence>
<feature type="region of interest" description="Disordered" evidence="1">
    <location>
        <begin position="25"/>
        <end position="47"/>
    </location>
</feature>
<dbReference type="PANTHER" id="PTHR19143">
    <property type="entry name" value="FIBRINOGEN/TENASCIN/ANGIOPOEITIN"/>
    <property type="match status" value="1"/>
</dbReference>
<dbReference type="InterPro" id="IPR050373">
    <property type="entry name" value="Fibrinogen_C-term_domain"/>
</dbReference>
<keyword evidence="5" id="KW-1185">Reference proteome</keyword>
<evidence type="ECO:0000256" key="2">
    <source>
        <dbReference type="SAM" id="SignalP"/>
    </source>
</evidence>
<dbReference type="InterPro" id="IPR036056">
    <property type="entry name" value="Fibrinogen-like_C"/>
</dbReference>
<dbReference type="InterPro" id="IPR014716">
    <property type="entry name" value="Fibrinogen_a/b/g_C_1"/>
</dbReference>